<reference evidence="1" key="1">
    <citation type="submission" date="2021-02" db="EMBL/GenBank/DDBJ databases">
        <authorList>
            <consortium name="DOE Joint Genome Institute"/>
            <person name="Ahrendt S."/>
            <person name="Looney B.P."/>
            <person name="Miyauchi S."/>
            <person name="Morin E."/>
            <person name="Drula E."/>
            <person name="Courty P.E."/>
            <person name="Chicoki N."/>
            <person name="Fauchery L."/>
            <person name="Kohler A."/>
            <person name="Kuo A."/>
            <person name="Labutti K."/>
            <person name="Pangilinan J."/>
            <person name="Lipzen A."/>
            <person name="Riley R."/>
            <person name="Andreopoulos W."/>
            <person name="He G."/>
            <person name="Johnson J."/>
            <person name="Barry K.W."/>
            <person name="Grigoriev I.V."/>
            <person name="Nagy L."/>
            <person name="Hibbett D."/>
            <person name="Henrissat B."/>
            <person name="Matheny P.B."/>
            <person name="Labbe J."/>
            <person name="Martin F."/>
        </authorList>
    </citation>
    <scope>NUCLEOTIDE SEQUENCE</scope>
    <source>
        <strain evidence="1">FP105234-sp</strain>
    </source>
</reference>
<protein>
    <submittedName>
        <fullName evidence="1">Uncharacterized protein</fullName>
    </submittedName>
</protein>
<comment type="caution">
    <text evidence="1">The sequence shown here is derived from an EMBL/GenBank/DDBJ whole genome shotgun (WGS) entry which is preliminary data.</text>
</comment>
<dbReference type="EMBL" id="MU275884">
    <property type="protein sequence ID" value="KAI0048582.1"/>
    <property type="molecule type" value="Genomic_DNA"/>
</dbReference>
<accession>A0ACB8RXS8</accession>
<gene>
    <name evidence="1" type="ORF">FA95DRAFT_1022561</name>
</gene>
<reference evidence="1" key="2">
    <citation type="journal article" date="2022" name="New Phytol.">
        <title>Evolutionary transition to the ectomycorrhizal habit in the genomes of a hyperdiverse lineage of mushroom-forming fungi.</title>
        <authorList>
            <person name="Looney B."/>
            <person name="Miyauchi S."/>
            <person name="Morin E."/>
            <person name="Drula E."/>
            <person name="Courty P.E."/>
            <person name="Kohler A."/>
            <person name="Kuo A."/>
            <person name="LaButti K."/>
            <person name="Pangilinan J."/>
            <person name="Lipzen A."/>
            <person name="Riley R."/>
            <person name="Andreopoulos W."/>
            <person name="He G."/>
            <person name="Johnson J."/>
            <person name="Nolan M."/>
            <person name="Tritt A."/>
            <person name="Barry K.W."/>
            <person name="Grigoriev I.V."/>
            <person name="Nagy L.G."/>
            <person name="Hibbett D."/>
            <person name="Henrissat B."/>
            <person name="Matheny P.B."/>
            <person name="Labbe J."/>
            <person name="Martin F.M."/>
        </authorList>
    </citation>
    <scope>NUCLEOTIDE SEQUENCE</scope>
    <source>
        <strain evidence="1">FP105234-sp</strain>
    </source>
</reference>
<evidence type="ECO:0000313" key="1">
    <source>
        <dbReference type="EMBL" id="KAI0048582.1"/>
    </source>
</evidence>
<organism evidence="1 2">
    <name type="scientific">Auriscalpium vulgare</name>
    <dbReference type="NCBI Taxonomy" id="40419"/>
    <lineage>
        <taxon>Eukaryota</taxon>
        <taxon>Fungi</taxon>
        <taxon>Dikarya</taxon>
        <taxon>Basidiomycota</taxon>
        <taxon>Agaricomycotina</taxon>
        <taxon>Agaricomycetes</taxon>
        <taxon>Russulales</taxon>
        <taxon>Auriscalpiaceae</taxon>
        <taxon>Auriscalpium</taxon>
    </lineage>
</organism>
<sequence>MPRGCPDLGRVRADAGNMECPEDARRRILDPRSCESNTVVSCIVHIVYTTKPLIRSGAFSWDLGSEHFKSRLRRALCYLHAVKSRARDYTGRYFVERGHHRVRSKQQDEGPVFSLLYDGEVLPKMIQEMCGPSMRRIQCLFAVTWSSTSVF</sequence>
<evidence type="ECO:0000313" key="2">
    <source>
        <dbReference type="Proteomes" id="UP000814033"/>
    </source>
</evidence>
<name>A0ACB8RXS8_9AGAM</name>
<dbReference type="Proteomes" id="UP000814033">
    <property type="component" value="Unassembled WGS sequence"/>
</dbReference>
<proteinExistence type="predicted"/>
<keyword evidence="2" id="KW-1185">Reference proteome</keyword>